<protein>
    <submittedName>
        <fullName evidence="1">Uncharacterized protein</fullName>
    </submittedName>
</protein>
<dbReference type="EMBL" id="AGNK02005328">
    <property type="status" value="NOT_ANNOTATED_CDS"/>
    <property type="molecule type" value="Genomic_DNA"/>
</dbReference>
<proteinExistence type="predicted"/>
<keyword evidence="2" id="KW-1185">Reference proteome</keyword>
<dbReference type="AlphaFoldDB" id="K4ANI4"/>
<dbReference type="EnsemblPlants" id="KQK86727">
    <property type="protein sequence ID" value="KQK86727"/>
    <property type="gene ID" value="SETIT_040481mg"/>
</dbReference>
<accession>K4ANI4</accession>
<dbReference type="Gramene" id="KQK86727">
    <property type="protein sequence ID" value="KQK86727"/>
    <property type="gene ID" value="SETIT_040481mg"/>
</dbReference>
<evidence type="ECO:0000313" key="1">
    <source>
        <dbReference type="EnsemblPlants" id="KQK86727"/>
    </source>
</evidence>
<organism evidence="1 2">
    <name type="scientific">Setaria italica</name>
    <name type="common">Foxtail millet</name>
    <name type="synonym">Panicum italicum</name>
    <dbReference type="NCBI Taxonomy" id="4555"/>
    <lineage>
        <taxon>Eukaryota</taxon>
        <taxon>Viridiplantae</taxon>
        <taxon>Streptophyta</taxon>
        <taxon>Embryophyta</taxon>
        <taxon>Tracheophyta</taxon>
        <taxon>Spermatophyta</taxon>
        <taxon>Magnoliopsida</taxon>
        <taxon>Liliopsida</taxon>
        <taxon>Poales</taxon>
        <taxon>Poaceae</taxon>
        <taxon>PACMAD clade</taxon>
        <taxon>Panicoideae</taxon>
        <taxon>Panicodae</taxon>
        <taxon>Paniceae</taxon>
        <taxon>Cenchrinae</taxon>
        <taxon>Setaria</taxon>
    </lineage>
</organism>
<evidence type="ECO:0000313" key="2">
    <source>
        <dbReference type="Proteomes" id="UP000004995"/>
    </source>
</evidence>
<reference evidence="1" key="2">
    <citation type="submission" date="2018-08" db="UniProtKB">
        <authorList>
            <consortium name="EnsemblPlants"/>
        </authorList>
    </citation>
    <scope>IDENTIFICATION</scope>
    <source>
        <strain evidence="1">Yugu1</strain>
    </source>
</reference>
<dbReference type="Proteomes" id="UP000004995">
    <property type="component" value="Unassembled WGS sequence"/>
</dbReference>
<sequence length="50" mass="5732">MQRKVNEMRIVTLASLRTSCPPRPLASFACSTDVGNLQLCHLLWVVYRKK</sequence>
<reference evidence="2" key="1">
    <citation type="journal article" date="2012" name="Nat. Biotechnol.">
        <title>Reference genome sequence of the model plant Setaria.</title>
        <authorList>
            <person name="Bennetzen J.L."/>
            <person name="Schmutz J."/>
            <person name="Wang H."/>
            <person name="Percifield R."/>
            <person name="Hawkins J."/>
            <person name="Pontaroli A.C."/>
            <person name="Estep M."/>
            <person name="Feng L."/>
            <person name="Vaughn J.N."/>
            <person name="Grimwood J."/>
            <person name="Jenkins J."/>
            <person name="Barry K."/>
            <person name="Lindquist E."/>
            <person name="Hellsten U."/>
            <person name="Deshpande S."/>
            <person name="Wang X."/>
            <person name="Wu X."/>
            <person name="Mitros T."/>
            <person name="Triplett J."/>
            <person name="Yang X."/>
            <person name="Ye C.Y."/>
            <person name="Mauro-Herrera M."/>
            <person name="Wang L."/>
            <person name="Li P."/>
            <person name="Sharma M."/>
            <person name="Sharma R."/>
            <person name="Ronald P.C."/>
            <person name="Panaud O."/>
            <person name="Kellogg E.A."/>
            <person name="Brutnell T.P."/>
            <person name="Doust A.N."/>
            <person name="Tuskan G.A."/>
            <person name="Rokhsar D."/>
            <person name="Devos K.M."/>
        </authorList>
    </citation>
    <scope>NUCLEOTIDE SEQUENCE [LARGE SCALE GENOMIC DNA]</scope>
    <source>
        <strain evidence="2">cv. Yugu1</strain>
    </source>
</reference>
<dbReference type="InParanoid" id="K4ANI4"/>
<name>K4ANI4_SETIT</name>
<dbReference type="HOGENOM" id="CLU_3127871_0_0_1"/>